<dbReference type="PROSITE" id="PS50893">
    <property type="entry name" value="ABC_TRANSPORTER_2"/>
    <property type="match status" value="1"/>
</dbReference>
<reference evidence="4 5" key="1">
    <citation type="submission" date="2022-01" db="EMBL/GenBank/DDBJ databases">
        <title>A chromosomal length assembly of Cordylochernes scorpioides.</title>
        <authorList>
            <person name="Zeh D."/>
            <person name="Zeh J."/>
        </authorList>
    </citation>
    <scope>NUCLEOTIDE SEQUENCE [LARGE SCALE GENOMIC DNA]</scope>
    <source>
        <strain evidence="4">IN4F17</strain>
        <tissue evidence="4">Whole Body</tissue>
    </source>
</reference>
<protein>
    <submittedName>
        <fullName evidence="4">ABCC5</fullName>
    </submittedName>
</protein>
<evidence type="ECO:0000256" key="2">
    <source>
        <dbReference type="ARBA" id="ARBA00022840"/>
    </source>
</evidence>
<accession>A0ABY6KMU9</accession>
<keyword evidence="5" id="KW-1185">Reference proteome</keyword>
<feature type="domain" description="ABC transporter" evidence="3">
    <location>
        <begin position="105"/>
        <end position="310"/>
    </location>
</feature>
<dbReference type="InterPro" id="IPR003439">
    <property type="entry name" value="ABC_transporter-like_ATP-bd"/>
</dbReference>
<evidence type="ECO:0000256" key="1">
    <source>
        <dbReference type="ARBA" id="ARBA00022741"/>
    </source>
</evidence>
<dbReference type="Proteomes" id="UP001235939">
    <property type="component" value="Chromosome 07"/>
</dbReference>
<dbReference type="InterPro" id="IPR050173">
    <property type="entry name" value="ABC_transporter_C-like"/>
</dbReference>
<evidence type="ECO:0000313" key="5">
    <source>
        <dbReference type="Proteomes" id="UP001235939"/>
    </source>
</evidence>
<dbReference type="Gene3D" id="3.40.50.300">
    <property type="entry name" value="P-loop containing nucleotide triphosphate hydrolases"/>
    <property type="match status" value="1"/>
</dbReference>
<organism evidence="4 5">
    <name type="scientific">Cordylochernes scorpioides</name>
    <dbReference type="NCBI Taxonomy" id="51811"/>
    <lineage>
        <taxon>Eukaryota</taxon>
        <taxon>Metazoa</taxon>
        <taxon>Ecdysozoa</taxon>
        <taxon>Arthropoda</taxon>
        <taxon>Chelicerata</taxon>
        <taxon>Arachnida</taxon>
        <taxon>Pseudoscorpiones</taxon>
        <taxon>Cheliferoidea</taxon>
        <taxon>Chernetidae</taxon>
        <taxon>Cordylochernes</taxon>
    </lineage>
</organism>
<dbReference type="EMBL" id="CP092869">
    <property type="protein sequence ID" value="UYV70181.1"/>
    <property type="molecule type" value="Genomic_DNA"/>
</dbReference>
<evidence type="ECO:0000259" key="3">
    <source>
        <dbReference type="PROSITE" id="PS50893"/>
    </source>
</evidence>
<dbReference type="SUPFAM" id="SSF52540">
    <property type="entry name" value="P-loop containing nucleoside triphosphate hydrolases"/>
    <property type="match status" value="1"/>
</dbReference>
<keyword evidence="2" id="KW-0067">ATP-binding</keyword>
<dbReference type="PANTHER" id="PTHR24223:SF447">
    <property type="entry name" value="MULTIDRUG RESISTANCE-ASSOCIATED PROTEIN 5"/>
    <property type="match status" value="1"/>
</dbReference>
<gene>
    <name evidence="4" type="ORF">LAZ67_7002105</name>
</gene>
<dbReference type="Pfam" id="PF00005">
    <property type="entry name" value="ABC_tran"/>
    <property type="match status" value="1"/>
</dbReference>
<keyword evidence="1" id="KW-0547">Nucleotide-binding</keyword>
<evidence type="ECO:0000313" key="4">
    <source>
        <dbReference type="EMBL" id="UYV70181.1"/>
    </source>
</evidence>
<dbReference type="PANTHER" id="PTHR24223">
    <property type="entry name" value="ATP-BINDING CASSETTE SUB-FAMILY C"/>
    <property type="match status" value="1"/>
</dbReference>
<dbReference type="InterPro" id="IPR027417">
    <property type="entry name" value="P-loop_NTPase"/>
</dbReference>
<proteinExistence type="predicted"/>
<sequence length="312" mass="34091">MLEGVCAWAQAVSPVECGEEQAHLSPMFLHQAAVHLCGHQVLHLLSGVSHLSLLWLHWPYILHKFSERKSENIAEESQGFSNKYNFNLAFGSVESQLHLSSGVWADSEPVCQRLPEAVPDGHQWAPSGWRTSADTGHCSVHVVPHWALCPGAPSSVPALLHPPGVSPRVVQMYLLSGQVCVRGSIAYTSQQPWILNSSFQENIVFGHPFNSKKYYEAIYSCALTDDVSALPAGDKTKVGDGGATLSGGQRHRVALARALYADRDVYLLDEPFSALDPATCNHVFQHCVRGALRARTVLLVTNNPTVSTFCMT</sequence>
<name>A0ABY6KMU9_9ARAC</name>